<dbReference type="Proteomes" id="UP000198870">
    <property type="component" value="Unassembled WGS sequence"/>
</dbReference>
<accession>A0A1G5INH4</accession>
<dbReference type="RefSeq" id="WP_092214059.1">
    <property type="nucleotide sequence ID" value="NZ_FMUX01000021.1"/>
</dbReference>
<keyword evidence="7" id="KW-1185">Reference proteome</keyword>
<feature type="domain" description="Outer membrane protein beta-barrel" evidence="5">
    <location>
        <begin position="22"/>
        <end position="255"/>
    </location>
</feature>
<comment type="subcellular location">
    <subcellularLocation>
        <location evidence="1">Membrane</location>
    </subcellularLocation>
</comment>
<name>A0A1G5INH4_9BACT</name>
<organism evidence="6 7">
    <name type="scientific">Desulfoluna spongiiphila</name>
    <dbReference type="NCBI Taxonomy" id="419481"/>
    <lineage>
        <taxon>Bacteria</taxon>
        <taxon>Pseudomonadati</taxon>
        <taxon>Thermodesulfobacteriota</taxon>
        <taxon>Desulfobacteria</taxon>
        <taxon>Desulfobacterales</taxon>
        <taxon>Desulfolunaceae</taxon>
        <taxon>Desulfoluna</taxon>
    </lineage>
</organism>
<reference evidence="6 7" key="1">
    <citation type="submission" date="2016-10" db="EMBL/GenBank/DDBJ databases">
        <authorList>
            <person name="de Groot N.N."/>
        </authorList>
    </citation>
    <scope>NUCLEOTIDE SEQUENCE [LARGE SCALE GENOMIC DNA]</scope>
    <source>
        <strain evidence="6 7">AA1</strain>
    </source>
</reference>
<dbReference type="InterPro" id="IPR027385">
    <property type="entry name" value="Beta-barrel_OMP"/>
</dbReference>
<dbReference type="Pfam" id="PF13505">
    <property type="entry name" value="OMP_b-brl"/>
    <property type="match status" value="1"/>
</dbReference>
<proteinExistence type="predicted"/>
<evidence type="ECO:0000313" key="6">
    <source>
        <dbReference type="EMBL" id="SCY77675.1"/>
    </source>
</evidence>
<protein>
    <submittedName>
        <fullName evidence="6">Outer membrane immunogenic protein</fullName>
    </submittedName>
</protein>
<dbReference type="AlphaFoldDB" id="A0A1G5INH4"/>
<dbReference type="SUPFAM" id="SSF56925">
    <property type="entry name" value="OMPA-like"/>
    <property type="match status" value="1"/>
</dbReference>
<dbReference type="STRING" id="419481.SAMN05216233_12112"/>
<dbReference type="PANTHER" id="PTHR34001">
    <property type="entry name" value="BLL7405 PROTEIN"/>
    <property type="match status" value="1"/>
</dbReference>
<keyword evidence="3" id="KW-0472">Membrane</keyword>
<evidence type="ECO:0000256" key="3">
    <source>
        <dbReference type="ARBA" id="ARBA00023136"/>
    </source>
</evidence>
<evidence type="ECO:0000256" key="4">
    <source>
        <dbReference type="SAM" id="SignalP"/>
    </source>
</evidence>
<dbReference type="EMBL" id="FMUX01000021">
    <property type="protein sequence ID" value="SCY77675.1"/>
    <property type="molecule type" value="Genomic_DNA"/>
</dbReference>
<keyword evidence="2 4" id="KW-0732">Signal</keyword>
<dbReference type="InterPro" id="IPR051692">
    <property type="entry name" value="OMP-like"/>
</dbReference>
<dbReference type="InterPro" id="IPR011250">
    <property type="entry name" value="OMP/PagP_B-barrel"/>
</dbReference>
<evidence type="ECO:0000313" key="7">
    <source>
        <dbReference type="Proteomes" id="UP000198870"/>
    </source>
</evidence>
<dbReference type="PANTHER" id="PTHR34001:SF3">
    <property type="entry name" value="BLL7405 PROTEIN"/>
    <property type="match status" value="1"/>
</dbReference>
<feature type="signal peptide" evidence="4">
    <location>
        <begin position="1"/>
        <end position="32"/>
    </location>
</feature>
<gene>
    <name evidence="6" type="ORF">SAMN05216233_12112</name>
</gene>
<dbReference type="Gene3D" id="2.40.160.20">
    <property type="match status" value="1"/>
</dbReference>
<dbReference type="GO" id="GO:0016020">
    <property type="term" value="C:membrane"/>
    <property type="evidence" value="ECO:0007669"/>
    <property type="project" value="UniProtKB-SubCell"/>
</dbReference>
<evidence type="ECO:0000259" key="5">
    <source>
        <dbReference type="Pfam" id="PF13505"/>
    </source>
</evidence>
<evidence type="ECO:0000256" key="1">
    <source>
        <dbReference type="ARBA" id="ARBA00004370"/>
    </source>
</evidence>
<dbReference type="OrthoDB" id="9922at2"/>
<sequence length="255" mass="28285">MKNQFSSPAFRMTKSLSFILILYCLTATCALADSDWTGFYAGASIGALSGEANPSVVTIADSYFTPIRDAAQLDPAASQEIDGQNMSGSLFFGGDYQINSVVLGLEATIMYSSFSEEESFSDIYDTNGDPFSLSSTFETDWMMSLAPRVGYAYKNSLFYVMGGVALSKFSYEFSFKDPVEQTRLDESETSWGWTVGAGYEYQISDGWGVKAEYAYYKFDDIFDVSSRLATNTLDGFNHKVDFQADSFRLGLVKRF</sequence>
<evidence type="ECO:0000256" key="2">
    <source>
        <dbReference type="ARBA" id="ARBA00022729"/>
    </source>
</evidence>
<feature type="chain" id="PRO_5011689029" evidence="4">
    <location>
        <begin position="33"/>
        <end position="255"/>
    </location>
</feature>